<feature type="compositionally biased region" description="Low complexity" evidence="11">
    <location>
        <begin position="283"/>
        <end position="296"/>
    </location>
</feature>
<evidence type="ECO:0000256" key="2">
    <source>
        <dbReference type="ARBA" id="ARBA00009558"/>
    </source>
</evidence>
<dbReference type="EMBL" id="CAJNOJ010000561">
    <property type="protein sequence ID" value="CAF1484727.1"/>
    <property type="molecule type" value="Genomic_DNA"/>
</dbReference>
<keyword evidence="4" id="KW-0800">Toxin</keyword>
<comment type="subcellular location">
    <subcellularLocation>
        <location evidence="1">Secreted</location>
    </subcellularLocation>
</comment>
<accession>A0A815S4E2</accession>
<gene>
    <name evidence="13" type="ORF">EDS130_LOCUS41654</name>
    <name evidence="12" type="ORF">XAT740_LOCUS37887</name>
</gene>
<evidence type="ECO:0000313" key="13">
    <source>
        <dbReference type="EMBL" id="CAF1484727.1"/>
    </source>
</evidence>
<dbReference type="SUPFAM" id="SSF56399">
    <property type="entry name" value="ADP-ribosylation"/>
    <property type="match status" value="1"/>
</dbReference>
<evidence type="ECO:0000256" key="1">
    <source>
        <dbReference type="ARBA" id="ARBA00004613"/>
    </source>
</evidence>
<dbReference type="AlphaFoldDB" id="A0A815S4E2"/>
<comment type="catalytic activity">
    <reaction evidence="9 10">
        <text>L-arginyl-[protein] + NAD(+) = N(omega)-(ADP-D-ribosyl)-L-arginyl-[protein] + nicotinamide + H(+)</text>
        <dbReference type="Rhea" id="RHEA:19149"/>
        <dbReference type="Rhea" id="RHEA-COMP:10532"/>
        <dbReference type="Rhea" id="RHEA-COMP:15087"/>
        <dbReference type="ChEBI" id="CHEBI:15378"/>
        <dbReference type="ChEBI" id="CHEBI:17154"/>
        <dbReference type="ChEBI" id="CHEBI:29965"/>
        <dbReference type="ChEBI" id="CHEBI:57540"/>
        <dbReference type="ChEBI" id="CHEBI:142554"/>
        <dbReference type="EC" id="2.4.2.31"/>
    </reaction>
</comment>
<evidence type="ECO:0000256" key="10">
    <source>
        <dbReference type="RuleBase" id="RU361228"/>
    </source>
</evidence>
<dbReference type="EMBL" id="CAJNOR010004030">
    <property type="protein sequence ID" value="CAF1469396.1"/>
    <property type="molecule type" value="Genomic_DNA"/>
</dbReference>
<dbReference type="EC" id="2.4.2.31" evidence="10"/>
<protein>
    <recommendedName>
        <fullName evidence="10">NAD(P)(+)--arginine ADP-ribosyltransferase</fullName>
        <ecNumber evidence="10">2.4.2.31</ecNumber>
    </recommendedName>
    <alternativeName>
        <fullName evidence="10">Mono(ADP-ribosyl)transferase</fullName>
    </alternativeName>
</protein>
<reference evidence="13" key="1">
    <citation type="submission" date="2021-02" db="EMBL/GenBank/DDBJ databases">
        <authorList>
            <person name="Nowell W R."/>
        </authorList>
    </citation>
    <scope>NUCLEOTIDE SEQUENCE</scope>
</reference>
<dbReference type="Gene3D" id="3.90.176.10">
    <property type="entry name" value="Toxin ADP-ribosyltransferase, Chain A, domain 1"/>
    <property type="match status" value="1"/>
</dbReference>
<organism evidence="13 15">
    <name type="scientific">Adineta ricciae</name>
    <name type="common">Rotifer</name>
    <dbReference type="NCBI Taxonomy" id="249248"/>
    <lineage>
        <taxon>Eukaryota</taxon>
        <taxon>Metazoa</taxon>
        <taxon>Spiralia</taxon>
        <taxon>Gnathifera</taxon>
        <taxon>Rotifera</taxon>
        <taxon>Eurotatoria</taxon>
        <taxon>Bdelloidea</taxon>
        <taxon>Adinetida</taxon>
        <taxon>Adinetidae</taxon>
        <taxon>Adineta</taxon>
    </lineage>
</organism>
<dbReference type="GO" id="GO:0016779">
    <property type="term" value="F:nucleotidyltransferase activity"/>
    <property type="evidence" value="ECO:0007669"/>
    <property type="project" value="UniProtKB-KW"/>
</dbReference>
<evidence type="ECO:0000313" key="12">
    <source>
        <dbReference type="EMBL" id="CAF1469396.1"/>
    </source>
</evidence>
<keyword evidence="7" id="KW-0548">Nucleotidyltransferase</keyword>
<evidence type="ECO:0000313" key="15">
    <source>
        <dbReference type="Proteomes" id="UP000663852"/>
    </source>
</evidence>
<keyword evidence="10" id="KW-0520">NAD</keyword>
<dbReference type="OrthoDB" id="10041862at2759"/>
<evidence type="ECO:0000256" key="6">
    <source>
        <dbReference type="ARBA" id="ARBA00022679"/>
    </source>
</evidence>
<evidence type="ECO:0000313" key="14">
    <source>
        <dbReference type="Proteomes" id="UP000663828"/>
    </source>
</evidence>
<evidence type="ECO:0000256" key="11">
    <source>
        <dbReference type="SAM" id="MobiDB-lite"/>
    </source>
</evidence>
<dbReference type="Pfam" id="PF01129">
    <property type="entry name" value="ART"/>
    <property type="match status" value="1"/>
</dbReference>
<keyword evidence="8" id="KW-0843">Virulence</keyword>
<keyword evidence="6 10" id="KW-0808">Transferase</keyword>
<sequence>MATSTPNLAVSRYSDFRDEPVSRLLAPISGYQDKPLVSLEESIEPVAHLFEDIASNIWVSKVNCQNPANGLTQDEAASIHLYTMQFSTDPSLYHALNDKLRSENRNSLRPWFSYLKLFLTALHKLPSHAQTVWRGIRNVDLSSNYPTGSKFAWWSVSSCTISMEVLEAEHFLGNTGLRTLFSIECQNGKYIVPYSYFKDKEKEVVLMPGSYFEVVGQLHPAKDLHIIHVKEIPSPFPLVKPPFKKEASSSEPIKNNNDNSPTNFKQTPAKVAMPSPAPPPPVVQKVTKPPAPKTVASASPISKKVDFFKQFLIK</sequence>
<comment type="similarity">
    <text evidence="2 10">Belongs to the Arg-specific ADP-ribosyltransferase family.</text>
</comment>
<dbReference type="GO" id="GO:0090729">
    <property type="term" value="F:toxin activity"/>
    <property type="evidence" value="ECO:0007669"/>
    <property type="project" value="UniProtKB-KW"/>
</dbReference>
<keyword evidence="10" id="KW-0521">NADP</keyword>
<name>A0A815S4E2_ADIRI</name>
<proteinExistence type="inferred from homology"/>
<dbReference type="Proteomes" id="UP000663828">
    <property type="component" value="Unassembled WGS sequence"/>
</dbReference>
<keyword evidence="5 10" id="KW-0328">Glycosyltransferase</keyword>
<evidence type="ECO:0000256" key="5">
    <source>
        <dbReference type="ARBA" id="ARBA00022676"/>
    </source>
</evidence>
<dbReference type="Proteomes" id="UP000663852">
    <property type="component" value="Unassembled WGS sequence"/>
</dbReference>
<dbReference type="GO" id="GO:0003950">
    <property type="term" value="F:NAD+ poly-ADP-ribosyltransferase activity"/>
    <property type="evidence" value="ECO:0007669"/>
    <property type="project" value="TreeGrafter"/>
</dbReference>
<dbReference type="InterPro" id="IPR050999">
    <property type="entry name" value="ADP-ribosyltransferase_ARG"/>
</dbReference>
<dbReference type="PROSITE" id="PS51996">
    <property type="entry name" value="TR_MART"/>
    <property type="match status" value="1"/>
</dbReference>
<evidence type="ECO:0000256" key="8">
    <source>
        <dbReference type="ARBA" id="ARBA00023026"/>
    </source>
</evidence>
<comment type="caution">
    <text evidence="13">The sequence shown here is derived from an EMBL/GenBank/DDBJ whole genome shotgun (WGS) entry which is preliminary data.</text>
</comment>
<dbReference type="InterPro" id="IPR000768">
    <property type="entry name" value="ART"/>
</dbReference>
<evidence type="ECO:0000256" key="7">
    <source>
        <dbReference type="ARBA" id="ARBA00022695"/>
    </source>
</evidence>
<evidence type="ECO:0000256" key="3">
    <source>
        <dbReference type="ARBA" id="ARBA00022525"/>
    </source>
</evidence>
<dbReference type="PANTHER" id="PTHR10339:SF25">
    <property type="entry name" value="SECRETED EXOENZYME S"/>
    <property type="match status" value="1"/>
</dbReference>
<feature type="region of interest" description="Disordered" evidence="11">
    <location>
        <begin position="243"/>
        <end position="298"/>
    </location>
</feature>
<evidence type="ECO:0000256" key="4">
    <source>
        <dbReference type="ARBA" id="ARBA00022656"/>
    </source>
</evidence>
<dbReference type="GO" id="GO:0106274">
    <property type="term" value="F:NAD+-protein-arginine ADP-ribosyltransferase activity"/>
    <property type="evidence" value="ECO:0007669"/>
    <property type="project" value="UniProtKB-EC"/>
</dbReference>
<feature type="compositionally biased region" description="Polar residues" evidence="11">
    <location>
        <begin position="249"/>
        <end position="266"/>
    </location>
</feature>
<dbReference type="GO" id="GO:0005576">
    <property type="term" value="C:extracellular region"/>
    <property type="evidence" value="ECO:0007669"/>
    <property type="project" value="UniProtKB-SubCell"/>
</dbReference>
<keyword evidence="14" id="KW-1185">Reference proteome</keyword>
<dbReference type="PANTHER" id="PTHR10339">
    <property type="entry name" value="ADP-RIBOSYLTRANSFERASE"/>
    <property type="match status" value="1"/>
</dbReference>
<evidence type="ECO:0000256" key="9">
    <source>
        <dbReference type="ARBA" id="ARBA00047597"/>
    </source>
</evidence>
<keyword evidence="3" id="KW-0964">Secreted</keyword>